<keyword evidence="3" id="KW-0472">Membrane</keyword>
<reference evidence="4 5" key="1">
    <citation type="submission" date="2016-06" db="EMBL/GenBank/DDBJ databases">
        <title>Evolution of pathogenesis and genome organization in the Tremellales.</title>
        <authorList>
            <person name="Cuomo C."/>
            <person name="Litvintseva A."/>
            <person name="Heitman J."/>
            <person name="Chen Y."/>
            <person name="Sun S."/>
            <person name="Springer D."/>
            <person name="Dromer F."/>
            <person name="Young S."/>
            <person name="Zeng Q."/>
            <person name="Chapman S."/>
            <person name="Gujja S."/>
            <person name="Saif S."/>
            <person name="Birren B."/>
        </authorList>
    </citation>
    <scope>NUCLEOTIDE SEQUENCE [LARGE SCALE GENOMIC DNA]</scope>
    <source>
        <strain evidence="4 5">ATCC 28783</strain>
    </source>
</reference>
<dbReference type="AlphaFoldDB" id="A0A4V1M4Q2"/>
<dbReference type="Proteomes" id="UP000289152">
    <property type="component" value="Unassembled WGS sequence"/>
</dbReference>
<evidence type="ECO:0000256" key="2">
    <source>
        <dbReference type="ARBA" id="ARBA00023157"/>
    </source>
</evidence>
<proteinExistence type="inferred from homology"/>
<dbReference type="InParanoid" id="A0A4V1M4Q2"/>
<dbReference type="Pfam" id="PF08583">
    <property type="entry name" value="Cmc1"/>
    <property type="match status" value="1"/>
</dbReference>
<comment type="similarity">
    <text evidence="1 3">Belongs to the CMC family.</text>
</comment>
<evidence type="ECO:0000256" key="3">
    <source>
        <dbReference type="RuleBase" id="RU364104"/>
    </source>
</evidence>
<gene>
    <name evidence="4" type="ORF">M231_01561</name>
</gene>
<protein>
    <recommendedName>
        <fullName evidence="3">COX assembly mitochondrial protein</fullName>
    </recommendedName>
</protein>
<dbReference type="InterPro" id="IPR013892">
    <property type="entry name" value="Cyt_c_biogenesis_Cmc1-like"/>
</dbReference>
<evidence type="ECO:0000313" key="4">
    <source>
        <dbReference type="EMBL" id="RXK41157.1"/>
    </source>
</evidence>
<keyword evidence="3" id="KW-0143">Chaperone</keyword>
<sequence length="80" mass="9432">MHPLLGVPERQLACAEYIQALEECHARGWIRYLGACNSQRRELVLCLRKERLNRTARNREEAKVRTAKKKEVWAELEREG</sequence>
<organism evidence="4 5">
    <name type="scientific">Tremella mesenterica</name>
    <name type="common">Jelly fungus</name>
    <dbReference type="NCBI Taxonomy" id="5217"/>
    <lineage>
        <taxon>Eukaryota</taxon>
        <taxon>Fungi</taxon>
        <taxon>Dikarya</taxon>
        <taxon>Basidiomycota</taxon>
        <taxon>Agaricomycotina</taxon>
        <taxon>Tremellomycetes</taxon>
        <taxon>Tremellales</taxon>
        <taxon>Tremellaceae</taxon>
        <taxon>Tremella</taxon>
    </lineage>
</organism>
<comment type="function">
    <text evidence="3">Required for mitochondrial cytochrome c oxidase (COX) assembly and respiration.</text>
</comment>
<dbReference type="InterPro" id="IPR036812">
    <property type="entry name" value="NAD(P)_OxRdtase_dom_sf"/>
</dbReference>
<comment type="caution">
    <text evidence="4">The sequence shown here is derived from an EMBL/GenBank/DDBJ whole genome shotgun (WGS) entry which is preliminary data.</text>
</comment>
<name>A0A4V1M4Q2_TREME</name>
<dbReference type="SUPFAM" id="SSF51430">
    <property type="entry name" value="NAD(P)-linked oxidoreductase"/>
    <property type="match status" value="1"/>
</dbReference>
<dbReference type="STRING" id="5217.A0A4V1M4Q2"/>
<evidence type="ECO:0000256" key="1">
    <source>
        <dbReference type="ARBA" id="ARBA00007347"/>
    </source>
</evidence>
<dbReference type="GO" id="GO:0005743">
    <property type="term" value="C:mitochondrial inner membrane"/>
    <property type="evidence" value="ECO:0007669"/>
    <property type="project" value="UniProtKB-SubCell"/>
</dbReference>
<keyword evidence="3" id="KW-0999">Mitochondrion inner membrane</keyword>
<accession>A0A4V1M4Q2</accession>
<evidence type="ECO:0000313" key="5">
    <source>
        <dbReference type="Proteomes" id="UP000289152"/>
    </source>
</evidence>
<keyword evidence="3" id="KW-0496">Mitochondrion</keyword>
<comment type="subcellular location">
    <subcellularLocation>
        <location evidence="3">Mitochondrion inner membrane</location>
    </subcellularLocation>
</comment>
<dbReference type="VEuPathDB" id="FungiDB:TREMEDRAFT_33758"/>
<keyword evidence="5" id="KW-1185">Reference proteome</keyword>
<keyword evidence="2" id="KW-1015">Disulfide bond</keyword>
<dbReference type="OrthoDB" id="532630at2759"/>
<dbReference type="FunCoup" id="A0A4V1M4Q2">
    <property type="interactions" value="134"/>
</dbReference>
<dbReference type="EMBL" id="SDIL01000011">
    <property type="protein sequence ID" value="RXK41157.1"/>
    <property type="molecule type" value="Genomic_DNA"/>
</dbReference>